<evidence type="ECO:0000256" key="1">
    <source>
        <dbReference type="SAM" id="MobiDB-lite"/>
    </source>
</evidence>
<protein>
    <submittedName>
        <fullName evidence="2">Uncharacterized protein</fullName>
    </submittedName>
</protein>
<proteinExistence type="predicted"/>
<dbReference type="AlphaFoldDB" id="G2Y8Y9"/>
<evidence type="ECO:0000313" key="3">
    <source>
        <dbReference type="Proteomes" id="UP000008177"/>
    </source>
</evidence>
<dbReference type="InParanoid" id="G2Y8Y9"/>
<evidence type="ECO:0000313" key="2">
    <source>
        <dbReference type="EMBL" id="CCD49065.1"/>
    </source>
</evidence>
<sequence length="37" mass="4175">MGQYQAEDYNATDSAQVDHMSELTGGQTQWNEIPIDM</sequence>
<dbReference type="HOGENOM" id="CLU_3350968_0_0_1"/>
<organism evidence="2 3">
    <name type="scientific">Botryotinia fuckeliana (strain T4)</name>
    <name type="common">Noble rot fungus</name>
    <name type="synonym">Botrytis cinerea</name>
    <dbReference type="NCBI Taxonomy" id="999810"/>
    <lineage>
        <taxon>Eukaryota</taxon>
        <taxon>Fungi</taxon>
        <taxon>Dikarya</taxon>
        <taxon>Ascomycota</taxon>
        <taxon>Pezizomycotina</taxon>
        <taxon>Leotiomycetes</taxon>
        <taxon>Helotiales</taxon>
        <taxon>Sclerotiniaceae</taxon>
        <taxon>Botrytis</taxon>
    </lineage>
</organism>
<reference evidence="3" key="1">
    <citation type="journal article" date="2011" name="PLoS Genet.">
        <title>Genomic analysis of the necrotrophic fungal pathogens Sclerotinia sclerotiorum and Botrytis cinerea.</title>
        <authorList>
            <person name="Amselem J."/>
            <person name="Cuomo C.A."/>
            <person name="van Kan J.A."/>
            <person name="Viaud M."/>
            <person name="Benito E.P."/>
            <person name="Couloux A."/>
            <person name="Coutinho P.M."/>
            <person name="de Vries R.P."/>
            <person name="Dyer P.S."/>
            <person name="Fillinger S."/>
            <person name="Fournier E."/>
            <person name="Gout L."/>
            <person name="Hahn M."/>
            <person name="Kohn L."/>
            <person name="Lapalu N."/>
            <person name="Plummer K.M."/>
            <person name="Pradier J.M."/>
            <person name="Quevillon E."/>
            <person name="Sharon A."/>
            <person name="Simon A."/>
            <person name="ten Have A."/>
            <person name="Tudzynski B."/>
            <person name="Tudzynski P."/>
            <person name="Wincker P."/>
            <person name="Andrew M."/>
            <person name="Anthouard V."/>
            <person name="Beever R.E."/>
            <person name="Beffa R."/>
            <person name="Benoit I."/>
            <person name="Bouzid O."/>
            <person name="Brault B."/>
            <person name="Chen Z."/>
            <person name="Choquer M."/>
            <person name="Collemare J."/>
            <person name="Cotton P."/>
            <person name="Danchin E.G."/>
            <person name="Da Silva C."/>
            <person name="Gautier A."/>
            <person name="Giraud C."/>
            <person name="Giraud T."/>
            <person name="Gonzalez C."/>
            <person name="Grossetete S."/>
            <person name="Guldener U."/>
            <person name="Henrissat B."/>
            <person name="Howlett B.J."/>
            <person name="Kodira C."/>
            <person name="Kretschmer M."/>
            <person name="Lappartient A."/>
            <person name="Leroch M."/>
            <person name="Levis C."/>
            <person name="Mauceli E."/>
            <person name="Neuveglise C."/>
            <person name="Oeser B."/>
            <person name="Pearson M."/>
            <person name="Poulain J."/>
            <person name="Poussereau N."/>
            <person name="Quesneville H."/>
            <person name="Rascle C."/>
            <person name="Schumacher J."/>
            <person name="Segurens B."/>
            <person name="Sexton A."/>
            <person name="Silva E."/>
            <person name="Sirven C."/>
            <person name="Soanes D.M."/>
            <person name="Talbot N.J."/>
            <person name="Templeton M."/>
            <person name="Yandava C."/>
            <person name="Yarden O."/>
            <person name="Zeng Q."/>
            <person name="Rollins J.A."/>
            <person name="Lebrun M.H."/>
            <person name="Dickman M."/>
        </authorList>
    </citation>
    <scope>NUCLEOTIDE SEQUENCE [LARGE SCALE GENOMIC DNA]</scope>
    <source>
        <strain evidence="3">T4</strain>
    </source>
</reference>
<dbReference type="Proteomes" id="UP000008177">
    <property type="component" value="Unplaced contigs"/>
</dbReference>
<dbReference type="EMBL" id="FQ790300">
    <property type="protein sequence ID" value="CCD49065.1"/>
    <property type="molecule type" value="Genomic_DNA"/>
</dbReference>
<gene>
    <name evidence="2" type="ORF">BofuT4_uP029410.1</name>
</gene>
<name>G2Y8Y9_BOTF4</name>
<accession>G2Y8Y9</accession>
<feature type="region of interest" description="Disordered" evidence="1">
    <location>
        <begin position="1"/>
        <end position="37"/>
    </location>
</feature>